<reference evidence="8 9" key="1">
    <citation type="journal article" date="2010" name="Nature">
        <title>The genome of a songbird.</title>
        <authorList>
            <person name="Warren W.C."/>
            <person name="Clayton D.F."/>
            <person name="Ellegren H."/>
            <person name="Arnold A.P."/>
            <person name="Hillier L.W."/>
            <person name="Kunstner A."/>
            <person name="Searle S."/>
            <person name="White S."/>
            <person name="Vilella A.J."/>
            <person name="Fairley S."/>
            <person name="Heger A."/>
            <person name="Kong L."/>
            <person name="Ponting C.P."/>
            <person name="Jarvis E.D."/>
            <person name="Mello C.V."/>
            <person name="Minx P."/>
            <person name="Lovell P."/>
            <person name="Velho T.A."/>
            <person name="Ferris M."/>
            <person name="Balakrishnan C.N."/>
            <person name="Sinha S."/>
            <person name="Blatti C."/>
            <person name="London S.E."/>
            <person name="Li Y."/>
            <person name="Lin Y.C."/>
            <person name="George J."/>
            <person name="Sweedler J."/>
            <person name="Southey B."/>
            <person name="Gunaratne P."/>
            <person name="Watson M."/>
            <person name="Nam K."/>
            <person name="Backstrom N."/>
            <person name="Smeds L."/>
            <person name="Nabholz B."/>
            <person name="Itoh Y."/>
            <person name="Whitney O."/>
            <person name="Pfenning A.R."/>
            <person name="Howard J."/>
            <person name="Volker M."/>
            <person name="Skinner B.M."/>
            <person name="Griffin D.K."/>
            <person name="Ye L."/>
            <person name="McLaren W.M."/>
            <person name="Flicek P."/>
            <person name="Quesada V."/>
            <person name="Velasco G."/>
            <person name="Lopez-Otin C."/>
            <person name="Puente X.S."/>
            <person name="Olender T."/>
            <person name="Lancet D."/>
            <person name="Smit A.F."/>
            <person name="Hubley R."/>
            <person name="Konkel M.K."/>
            <person name="Walker J.A."/>
            <person name="Batzer M.A."/>
            <person name="Gu W."/>
            <person name="Pollock D.D."/>
            <person name="Chen L."/>
            <person name="Cheng Z."/>
            <person name="Eichler E.E."/>
            <person name="Stapley J."/>
            <person name="Slate J."/>
            <person name="Ekblom R."/>
            <person name="Birkhead T."/>
            <person name="Burke T."/>
            <person name="Burt D."/>
            <person name="Scharff C."/>
            <person name="Adam I."/>
            <person name="Richard H."/>
            <person name="Sultan M."/>
            <person name="Soldatov A."/>
            <person name="Lehrach H."/>
            <person name="Edwards S.V."/>
            <person name="Yang S.P."/>
            <person name="Li X."/>
            <person name="Graves T."/>
            <person name="Fulton L."/>
            <person name="Nelson J."/>
            <person name="Chinwalla A."/>
            <person name="Hou S."/>
            <person name="Mardis E.R."/>
            <person name="Wilson R.K."/>
        </authorList>
    </citation>
    <scope>NUCLEOTIDE SEQUENCE [LARGE SCALE GENOMIC DNA]</scope>
</reference>
<evidence type="ECO:0000313" key="8">
    <source>
        <dbReference type="Ensembl" id="ENSTGUP00000006959.2"/>
    </source>
</evidence>
<accession>H0Z8Q6</accession>
<comment type="function">
    <text evidence="3">Plays a role in cilia formation and/or maintenance. Plays a role in the regulation of cell morphology and cytoskeletal organization. Involved in DNA damage repair.</text>
</comment>
<sequence length="379" mass="41497">PPQRAPLAAATGGARRRRTQPRSCGSGSELWSRLRAADPAAELRIRLRAAGPAAELRIRLRAADPAPELRIRLRAADSAPELRVRPRSCGSGSELRVRPRSCGSGSELRVRPRSCGAAPAGRGLAQRSRPAARHEAEPGGRAGAGQGGRAGRCPPPQLLISICRDLPNIEVITFSVNGISDLEPLHRCQNLSELYLRRNNIRSLDELFYLKRLPRLRVLWLAENPCCGPDPHRYRMTVLRNLPSLQKLDNQAVTEEELSQALVDGVEITAPPARSGVENGCSESTASSAAGSATEPQSELSCSLEETIKTQEELDMKPSPRDKYSSFSSQETDCSCKRNNVLNAILLLMKELDAEGLEIIQQTVARRLQAFQKKELQEE</sequence>
<feature type="compositionally biased region" description="Basic and acidic residues" evidence="6">
    <location>
        <begin position="306"/>
        <end position="324"/>
    </location>
</feature>
<comment type="subunit">
    <text evidence="4">Found in a complex with CFAP410, NEK1 and SPATA7. Interacts with NEK1.</text>
</comment>
<reference evidence="8" key="2">
    <citation type="submission" date="2025-08" db="UniProtKB">
        <authorList>
            <consortium name="Ensembl"/>
        </authorList>
    </citation>
    <scope>IDENTIFICATION</scope>
</reference>
<dbReference type="PANTHER" id="PTHR18849">
    <property type="entry name" value="LEUCINE RICH REPEAT PROTEIN"/>
    <property type="match status" value="1"/>
</dbReference>
<evidence type="ECO:0000256" key="3">
    <source>
        <dbReference type="ARBA" id="ARBA00053373"/>
    </source>
</evidence>
<keyword evidence="1" id="KW-0433">Leucine-rich repeat</keyword>
<keyword evidence="9" id="KW-1185">Reference proteome</keyword>
<evidence type="ECO:0000256" key="1">
    <source>
        <dbReference type="ARBA" id="ARBA00022614"/>
    </source>
</evidence>
<organism evidence="8 9">
    <name type="scientific">Taeniopygia guttata</name>
    <name type="common">Zebra finch</name>
    <name type="synonym">Poephila guttata</name>
    <dbReference type="NCBI Taxonomy" id="59729"/>
    <lineage>
        <taxon>Eukaryota</taxon>
        <taxon>Metazoa</taxon>
        <taxon>Chordata</taxon>
        <taxon>Craniata</taxon>
        <taxon>Vertebrata</taxon>
        <taxon>Euteleostomi</taxon>
        <taxon>Archelosauria</taxon>
        <taxon>Archosauria</taxon>
        <taxon>Dinosauria</taxon>
        <taxon>Saurischia</taxon>
        <taxon>Theropoda</taxon>
        <taxon>Coelurosauria</taxon>
        <taxon>Aves</taxon>
        <taxon>Neognathae</taxon>
        <taxon>Neoaves</taxon>
        <taxon>Telluraves</taxon>
        <taxon>Australaves</taxon>
        <taxon>Passeriformes</taxon>
        <taxon>Passeroidea</taxon>
        <taxon>Estrildidae</taxon>
        <taxon>Estrildinae</taxon>
        <taxon>Taeniopygia</taxon>
    </lineage>
</organism>
<dbReference type="PROSITE" id="PS51450">
    <property type="entry name" value="LRR"/>
    <property type="match status" value="1"/>
</dbReference>
<dbReference type="Ensembl" id="ENSTGUT00000007028.2">
    <property type="protein sequence ID" value="ENSTGUP00000006959.2"/>
    <property type="gene ID" value="ENSTGUG00000006764.2"/>
</dbReference>
<name>H0Z8Q6_TAEGU</name>
<dbReference type="InterPro" id="IPR001611">
    <property type="entry name" value="Leu-rich_rpt"/>
</dbReference>
<feature type="region of interest" description="Disordered" evidence="6">
    <location>
        <begin position="1"/>
        <end position="30"/>
    </location>
</feature>
<dbReference type="SUPFAM" id="SSF52058">
    <property type="entry name" value="L domain-like"/>
    <property type="match status" value="1"/>
</dbReference>
<evidence type="ECO:0000259" key="7">
    <source>
        <dbReference type="SMART" id="SM00446"/>
    </source>
</evidence>
<feature type="region of interest" description="Disordered" evidence="6">
    <location>
        <begin position="82"/>
        <end position="151"/>
    </location>
</feature>
<dbReference type="GO" id="GO:0036064">
    <property type="term" value="C:ciliary basal body"/>
    <property type="evidence" value="ECO:0007669"/>
    <property type="project" value="UniProtKB-ARBA"/>
</dbReference>
<dbReference type="SMART" id="SM00446">
    <property type="entry name" value="LRRcap"/>
    <property type="match status" value="1"/>
</dbReference>
<keyword evidence="2" id="KW-0677">Repeat</keyword>
<dbReference type="AlphaFoldDB" id="H0Z8Q6"/>
<dbReference type="GeneTree" id="ENSGT00390000018807"/>
<evidence type="ECO:0000256" key="2">
    <source>
        <dbReference type="ARBA" id="ARBA00022737"/>
    </source>
</evidence>
<dbReference type="STRING" id="59729.ENSTGUP00000006959"/>
<dbReference type="GO" id="GO:0007010">
    <property type="term" value="P:cytoskeleton organization"/>
    <property type="evidence" value="ECO:0007669"/>
    <property type="project" value="TreeGrafter"/>
</dbReference>
<dbReference type="InParanoid" id="H0Z8Q6"/>
<dbReference type="Pfam" id="PF12799">
    <property type="entry name" value="LRR_4"/>
    <property type="match status" value="1"/>
</dbReference>
<feature type="region of interest" description="Disordered" evidence="6">
    <location>
        <begin position="271"/>
        <end position="331"/>
    </location>
</feature>
<evidence type="ECO:0000256" key="4">
    <source>
        <dbReference type="ARBA" id="ARBA00062587"/>
    </source>
</evidence>
<dbReference type="GO" id="GO:0097733">
    <property type="term" value="C:photoreceptor cell cilium"/>
    <property type="evidence" value="ECO:0007669"/>
    <property type="project" value="UniProtKB-ARBA"/>
</dbReference>
<dbReference type="InterPro" id="IPR032675">
    <property type="entry name" value="LRR_dom_sf"/>
</dbReference>
<feature type="compositionally biased region" description="Gly residues" evidence="6">
    <location>
        <begin position="140"/>
        <end position="150"/>
    </location>
</feature>
<protein>
    <recommendedName>
        <fullName evidence="5">Cilia- and flagella-associated protein 410</fullName>
    </recommendedName>
</protein>
<gene>
    <name evidence="8" type="primary">CFAP410</name>
</gene>
<evidence type="ECO:0000313" key="9">
    <source>
        <dbReference type="Proteomes" id="UP000007754"/>
    </source>
</evidence>
<dbReference type="Gene3D" id="3.80.10.10">
    <property type="entry name" value="Ribonuclease Inhibitor"/>
    <property type="match status" value="1"/>
</dbReference>
<feature type="compositionally biased region" description="Low complexity" evidence="6">
    <location>
        <begin position="282"/>
        <end position="295"/>
    </location>
</feature>
<dbReference type="FunFam" id="3.80.10.10:FF:000094">
    <property type="entry name" value="protein C21orf2 isoform X1"/>
    <property type="match status" value="1"/>
</dbReference>
<dbReference type="HOGENOM" id="CLU_062035_1_0_1"/>
<reference evidence="8" key="3">
    <citation type="submission" date="2025-09" db="UniProtKB">
        <authorList>
            <consortium name="Ensembl"/>
        </authorList>
    </citation>
    <scope>IDENTIFICATION</scope>
</reference>
<feature type="compositionally biased region" description="Low complexity" evidence="6">
    <location>
        <begin position="1"/>
        <end position="13"/>
    </location>
</feature>
<dbReference type="PANTHER" id="PTHR18849:SF0">
    <property type="entry name" value="CILIA- AND FLAGELLA-ASSOCIATED PROTEIN 410-RELATED"/>
    <property type="match status" value="1"/>
</dbReference>
<proteinExistence type="predicted"/>
<dbReference type="InterPro" id="IPR025875">
    <property type="entry name" value="Leu-rich_rpt_4"/>
</dbReference>
<dbReference type="InterPro" id="IPR003603">
    <property type="entry name" value="U2A'_phosphoprotein32A_C"/>
</dbReference>
<dbReference type="Proteomes" id="UP000007754">
    <property type="component" value="Chromosome 9"/>
</dbReference>
<evidence type="ECO:0000256" key="6">
    <source>
        <dbReference type="SAM" id="MobiDB-lite"/>
    </source>
</evidence>
<evidence type="ECO:0000256" key="5">
    <source>
        <dbReference type="ARBA" id="ARBA00074183"/>
    </source>
</evidence>
<feature type="domain" description="U2A'/phosphoprotein 32 family A C-terminal" evidence="7">
    <location>
        <begin position="231"/>
        <end position="249"/>
    </location>
</feature>